<organism evidence="3 4">
    <name type="scientific">Stieleria neptunia</name>
    <dbReference type="NCBI Taxonomy" id="2527979"/>
    <lineage>
        <taxon>Bacteria</taxon>
        <taxon>Pseudomonadati</taxon>
        <taxon>Planctomycetota</taxon>
        <taxon>Planctomycetia</taxon>
        <taxon>Pirellulales</taxon>
        <taxon>Pirellulaceae</taxon>
        <taxon>Stieleria</taxon>
    </lineage>
</organism>
<dbReference type="Gene3D" id="1.10.10.2200">
    <property type="match status" value="1"/>
</dbReference>
<dbReference type="AlphaFoldDB" id="A0A518HII8"/>
<dbReference type="EMBL" id="CP037423">
    <property type="protein sequence ID" value="QDV40674.1"/>
    <property type="molecule type" value="Genomic_DNA"/>
</dbReference>
<dbReference type="Proteomes" id="UP000319004">
    <property type="component" value="Chromosome"/>
</dbReference>
<keyword evidence="4" id="KW-1185">Reference proteome</keyword>
<evidence type="ECO:0000259" key="2">
    <source>
        <dbReference type="Pfam" id="PF16095"/>
    </source>
</evidence>
<dbReference type="PANTHER" id="PTHR47679">
    <property type="entry name" value="PROTEIN TORNADO 1"/>
    <property type="match status" value="1"/>
</dbReference>
<reference evidence="3 4" key="1">
    <citation type="submission" date="2019-03" db="EMBL/GenBank/DDBJ databases">
        <title>Deep-cultivation of Planctomycetes and their phenomic and genomic characterization uncovers novel biology.</title>
        <authorList>
            <person name="Wiegand S."/>
            <person name="Jogler M."/>
            <person name="Boedeker C."/>
            <person name="Pinto D."/>
            <person name="Vollmers J."/>
            <person name="Rivas-Marin E."/>
            <person name="Kohn T."/>
            <person name="Peeters S.H."/>
            <person name="Heuer A."/>
            <person name="Rast P."/>
            <person name="Oberbeckmann S."/>
            <person name="Bunk B."/>
            <person name="Jeske O."/>
            <person name="Meyerdierks A."/>
            <person name="Storesund J.E."/>
            <person name="Kallscheuer N."/>
            <person name="Luecker S."/>
            <person name="Lage O.M."/>
            <person name="Pohl T."/>
            <person name="Merkel B.J."/>
            <person name="Hornburger P."/>
            <person name="Mueller R.-W."/>
            <person name="Bruemmer F."/>
            <person name="Labrenz M."/>
            <person name="Spormann A.M."/>
            <person name="Op den Camp H."/>
            <person name="Overmann J."/>
            <person name="Amann R."/>
            <person name="Jetten M.S.M."/>
            <person name="Mascher T."/>
            <person name="Medema M.H."/>
            <person name="Devos D.P."/>
            <person name="Kaster A.-K."/>
            <person name="Ovreas L."/>
            <person name="Rohde M."/>
            <person name="Galperin M.Y."/>
            <person name="Jogler C."/>
        </authorList>
    </citation>
    <scope>NUCLEOTIDE SEQUENCE [LARGE SCALE GENOMIC DNA]</scope>
    <source>
        <strain evidence="3 4">Enr13</strain>
    </source>
</reference>
<dbReference type="InterPro" id="IPR027417">
    <property type="entry name" value="P-loop_NTPase"/>
</dbReference>
<keyword evidence="1" id="KW-0677">Repeat</keyword>
<dbReference type="Gene3D" id="3.40.50.300">
    <property type="entry name" value="P-loop containing nucleotide triphosphate hydrolases"/>
    <property type="match status" value="1"/>
</dbReference>
<dbReference type="KEGG" id="snep:Enr13x_05080"/>
<dbReference type="Gene3D" id="3.80.10.10">
    <property type="entry name" value="Ribonuclease Inhibitor"/>
    <property type="match status" value="1"/>
</dbReference>
<accession>A0A518HII8</accession>
<dbReference type="SUPFAM" id="SSF52058">
    <property type="entry name" value="L domain-like"/>
    <property type="match status" value="1"/>
</dbReference>
<evidence type="ECO:0000313" key="3">
    <source>
        <dbReference type="EMBL" id="QDV40674.1"/>
    </source>
</evidence>
<dbReference type="Pfam" id="PF16095">
    <property type="entry name" value="COR-A"/>
    <property type="match status" value="1"/>
</dbReference>
<feature type="domain" description="COR" evidence="2">
    <location>
        <begin position="357"/>
        <end position="494"/>
    </location>
</feature>
<dbReference type="SUPFAM" id="SSF52540">
    <property type="entry name" value="P-loop containing nucleoside triphosphate hydrolases"/>
    <property type="match status" value="1"/>
</dbReference>
<dbReference type="PROSITE" id="PS51450">
    <property type="entry name" value="LRR"/>
    <property type="match status" value="1"/>
</dbReference>
<gene>
    <name evidence="3" type="ORF">Enr13x_05080</name>
</gene>
<dbReference type="OrthoDB" id="612661at2"/>
<evidence type="ECO:0000256" key="1">
    <source>
        <dbReference type="ARBA" id="ARBA00022737"/>
    </source>
</evidence>
<evidence type="ECO:0000313" key="4">
    <source>
        <dbReference type="Proteomes" id="UP000319004"/>
    </source>
</evidence>
<dbReference type="InterPro" id="IPR032675">
    <property type="entry name" value="LRR_dom_sf"/>
</dbReference>
<dbReference type="RefSeq" id="WP_145384506.1">
    <property type="nucleotide sequence ID" value="NZ_CP037423.1"/>
</dbReference>
<protein>
    <submittedName>
        <fullName evidence="3">Miro-like protein</fullName>
    </submittedName>
</protein>
<sequence length="680" mass="76618">MLDSEFILQNFVHVGSSDRIFHTTNAFLTDPDRPNRIIGLNICRRGIGSVDELLDFEHLQYLDASENDIVDISALAYLRELRVADLSFNKISNAYPLVGLQHLEKVNLCSNKIQRVPTSFSALDLPLLWRDDKKGRGVVLSGNPLSGEFISLLTDPSPRQAEIKEFLAKSSEDYEEPISSTVEARILIVGPGNVGKTTFFRGLQREATRRSQRPTEGIDIGEHATLSRGKRFIYKIWDFGGQKVQYSFHRLFFANHCLFFLVLDSRKEESPDKWLDYIRSFAPKARIVVVLNKIDEHPMFDIDRASLRNAFPNVIGVFQVCSLTESGFSDIVRLLREYSESVDCHKVVVDEKTALARMQLASLRDETPFIGRAQFDEICDRNGIARDAQWDFIVSMEILGEILTVDTVDDIVIYPKWLLQAVAGTLLSNRLSDHKGIVSEGDLRKTLEPYTQRYTNYGRAHQQSIISLMAKFDLLYVYAPIGHSDRTTVVIPSALSRQSIEWNSGEKSVRIAIDLLFNSVPLMHKLIVRLLALGITQKENVWYSGALLSAPGASSSVGVVIADEARNSIRVQIEIPHAIGLLPQLIVIIRELASTENTSFISRESISLGHIHGFEDLTEEYVDFLDISAHVDLNMTEMVHSRTRRLVPISQLQVFPNLIRGQAAESDGIPSSGFGWYRQL</sequence>
<dbReference type="Pfam" id="PF08477">
    <property type="entry name" value="Roc"/>
    <property type="match status" value="1"/>
</dbReference>
<proteinExistence type="predicted"/>
<dbReference type="PANTHER" id="PTHR47679:SF2">
    <property type="entry name" value="C-TERMINAL OF ROC (COR) DOMAIN-CONTAINING PROTEIN"/>
    <property type="match status" value="1"/>
</dbReference>
<dbReference type="InterPro" id="IPR032171">
    <property type="entry name" value="COR-A"/>
</dbReference>
<dbReference type="InterPro" id="IPR001611">
    <property type="entry name" value="Leu-rich_rpt"/>
</dbReference>
<name>A0A518HII8_9BACT</name>